<protein>
    <submittedName>
        <fullName evidence="2">Uncharacterized protein</fullName>
    </submittedName>
</protein>
<evidence type="ECO:0000256" key="1">
    <source>
        <dbReference type="SAM" id="MobiDB-lite"/>
    </source>
</evidence>
<dbReference type="Proteomes" id="UP000256485">
    <property type="component" value="Unassembled WGS sequence"/>
</dbReference>
<feature type="region of interest" description="Disordered" evidence="1">
    <location>
        <begin position="66"/>
        <end position="189"/>
    </location>
</feature>
<accession>A0A3D9V1G0</accession>
<comment type="caution">
    <text evidence="2">The sequence shown here is derived from an EMBL/GenBank/DDBJ whole genome shotgun (WGS) entry which is preliminary data.</text>
</comment>
<evidence type="ECO:0000313" key="3">
    <source>
        <dbReference type="Proteomes" id="UP000256485"/>
    </source>
</evidence>
<feature type="compositionally biased region" description="Basic and acidic residues" evidence="1">
    <location>
        <begin position="159"/>
        <end position="174"/>
    </location>
</feature>
<reference evidence="2 3" key="1">
    <citation type="submission" date="2018-08" db="EMBL/GenBank/DDBJ databases">
        <title>Sequencing the genomes of 1000 actinobacteria strains.</title>
        <authorList>
            <person name="Klenk H.-P."/>
        </authorList>
    </citation>
    <scope>NUCLEOTIDE SEQUENCE [LARGE SCALE GENOMIC DNA]</scope>
    <source>
        <strain evidence="2 3">DSM 22891</strain>
    </source>
</reference>
<gene>
    <name evidence="2" type="ORF">DFJ64_0725</name>
</gene>
<keyword evidence="3" id="KW-1185">Reference proteome</keyword>
<organism evidence="2 3">
    <name type="scientific">Thermasporomyces composti</name>
    <dbReference type="NCBI Taxonomy" id="696763"/>
    <lineage>
        <taxon>Bacteria</taxon>
        <taxon>Bacillati</taxon>
        <taxon>Actinomycetota</taxon>
        <taxon>Actinomycetes</taxon>
        <taxon>Propionibacteriales</taxon>
        <taxon>Nocardioidaceae</taxon>
        <taxon>Thermasporomyces</taxon>
    </lineage>
</organism>
<proteinExistence type="predicted"/>
<name>A0A3D9V1G0_THECX</name>
<feature type="compositionally biased region" description="Polar residues" evidence="1">
    <location>
        <begin position="136"/>
        <end position="155"/>
    </location>
</feature>
<evidence type="ECO:0000313" key="2">
    <source>
        <dbReference type="EMBL" id="REF35347.1"/>
    </source>
</evidence>
<dbReference type="EMBL" id="QTUC01000001">
    <property type="protein sequence ID" value="REF35347.1"/>
    <property type="molecule type" value="Genomic_DNA"/>
</dbReference>
<dbReference type="AlphaFoldDB" id="A0A3D9V1G0"/>
<sequence length="189" mass="19303">MGGMAAFLLLPASADLTLADVEAWVARARSLGADDDSVVRVGEPPLESKRDGSLALCVPVTVTRTVLPSDTGSAGSATGQRTRRRRARGNTGSSSATTAETQVGAEPIASPETEESDASQAPRPATDGEEAAGSGQAPTNSARPDTGAPTSTTAAFTFRAHDDQDTRSANDRARLAPPPRITFSNPAGS</sequence>